<accession>A0A4R8H4A8</accession>
<dbReference type="RefSeq" id="WP_134116449.1">
    <property type="nucleotide sequence ID" value="NZ_SOEG01000011.1"/>
</dbReference>
<dbReference type="InterPro" id="IPR001107">
    <property type="entry name" value="Band_7"/>
</dbReference>
<comment type="caution">
    <text evidence="4">The sequence shown here is derived from an EMBL/GenBank/DDBJ whole genome shotgun (WGS) entry which is preliminary data.</text>
</comment>
<name>A0A4R8H4A8_9FIRM</name>
<dbReference type="STRING" id="926561.GCA_000379025_01257"/>
<feature type="transmembrane region" description="Helical" evidence="2">
    <location>
        <begin position="34"/>
        <end position="57"/>
    </location>
</feature>
<feature type="coiled-coil region" evidence="1">
    <location>
        <begin position="300"/>
        <end position="378"/>
    </location>
</feature>
<dbReference type="Pfam" id="PF01145">
    <property type="entry name" value="Band_7"/>
    <property type="match status" value="1"/>
</dbReference>
<organism evidence="4 5">
    <name type="scientific">Orenia marismortui</name>
    <dbReference type="NCBI Taxonomy" id="46469"/>
    <lineage>
        <taxon>Bacteria</taxon>
        <taxon>Bacillati</taxon>
        <taxon>Bacillota</taxon>
        <taxon>Clostridia</taxon>
        <taxon>Halanaerobiales</taxon>
        <taxon>Halobacteroidaceae</taxon>
        <taxon>Orenia</taxon>
    </lineage>
</organism>
<dbReference type="EMBL" id="SOEG01000011">
    <property type="protein sequence ID" value="TDX51631.1"/>
    <property type="molecule type" value="Genomic_DNA"/>
</dbReference>
<evidence type="ECO:0000256" key="2">
    <source>
        <dbReference type="SAM" id="Phobius"/>
    </source>
</evidence>
<protein>
    <submittedName>
        <fullName evidence="4">SPFH domain/Band 7 family protein</fullName>
    </submittedName>
</protein>
<dbReference type="AlphaFoldDB" id="A0A4R8H4A8"/>
<feature type="domain" description="Band 7" evidence="3">
    <location>
        <begin position="63"/>
        <end position="293"/>
    </location>
</feature>
<gene>
    <name evidence="4" type="ORF">C7959_11127</name>
</gene>
<keyword evidence="1" id="KW-0175">Coiled coil</keyword>
<reference evidence="4 5" key="1">
    <citation type="submission" date="2019-03" db="EMBL/GenBank/DDBJ databases">
        <title>Subsurface microbial communities from deep shales in Ohio and West Virginia, USA.</title>
        <authorList>
            <person name="Wrighton K."/>
        </authorList>
    </citation>
    <scope>NUCLEOTIDE SEQUENCE [LARGE SCALE GENOMIC DNA]</scope>
    <source>
        <strain evidence="4 5">MSL 6dP</strain>
    </source>
</reference>
<evidence type="ECO:0000313" key="5">
    <source>
        <dbReference type="Proteomes" id="UP000295832"/>
    </source>
</evidence>
<dbReference type="Proteomes" id="UP000295832">
    <property type="component" value="Unassembled WGS sequence"/>
</dbReference>
<sequence length="451" mass="50945">MLNNLFMFIGSLLIIGGLGMGLSNYLSREKKFSIIVAVFLAVLGIVFLFFDGTYFYAEPGYSYLVQYPTGRQVAVTQPGYHMKWWGNLIPFRKVVTVKFDTIRNSEFSGMEAPYKIRFIDAVTADVKASFRFRLPNNAEKFRKIAVDYRSQENLVLSSLVPSTKEVLRNSARILSAQEYISGKGGEFENAVMDQLQNGIYTLEIEEKEIEDEKIEEVVGARKIGKGKVVKYDVQIKRRNGEIIRKKHSILDYGITVVQSTIESVDPEKRFKEMLGQQRDAAAQASIEKEKAKQAEYRKQRIIAEGEAEKAQIQVEQEKEQIKRIVSAETQKKQAKIEAERKQIEKEILIKTREAELRAAELEAKAIKLKADALAYEKEKIMKADGALEKKLQAWIEVNKIYAEALTGAKLVPDVVMDSGNSTGGSSSAMDILELLKVKTAKDLQLNFKVGE</sequence>
<proteinExistence type="predicted"/>
<feature type="transmembrane region" description="Helical" evidence="2">
    <location>
        <begin position="6"/>
        <end position="27"/>
    </location>
</feature>
<evidence type="ECO:0000313" key="4">
    <source>
        <dbReference type="EMBL" id="TDX51631.1"/>
    </source>
</evidence>
<keyword evidence="5" id="KW-1185">Reference proteome</keyword>
<keyword evidence="2" id="KW-1133">Transmembrane helix</keyword>
<evidence type="ECO:0000256" key="1">
    <source>
        <dbReference type="SAM" id="Coils"/>
    </source>
</evidence>
<keyword evidence="2" id="KW-0812">Transmembrane</keyword>
<evidence type="ECO:0000259" key="3">
    <source>
        <dbReference type="Pfam" id="PF01145"/>
    </source>
</evidence>
<keyword evidence="2" id="KW-0472">Membrane</keyword>